<dbReference type="AlphaFoldDB" id="A0A8T0H740"/>
<proteinExistence type="predicted"/>
<evidence type="ECO:0000256" key="1">
    <source>
        <dbReference type="SAM" id="SignalP"/>
    </source>
</evidence>
<keyword evidence="3" id="KW-1185">Reference proteome</keyword>
<dbReference type="EMBL" id="CM026428">
    <property type="protein sequence ID" value="KAG0566517.1"/>
    <property type="molecule type" value="Genomic_DNA"/>
</dbReference>
<reference evidence="2" key="1">
    <citation type="submission" date="2020-06" db="EMBL/GenBank/DDBJ databases">
        <title>WGS assembly of Ceratodon purpureus strain R40.</title>
        <authorList>
            <person name="Carey S.B."/>
            <person name="Jenkins J."/>
            <person name="Shu S."/>
            <person name="Lovell J.T."/>
            <person name="Sreedasyam A."/>
            <person name="Maumus F."/>
            <person name="Tiley G.P."/>
            <person name="Fernandez-Pozo N."/>
            <person name="Barry K."/>
            <person name="Chen C."/>
            <person name="Wang M."/>
            <person name="Lipzen A."/>
            <person name="Daum C."/>
            <person name="Saski C.A."/>
            <person name="Payton A.C."/>
            <person name="Mcbreen J.C."/>
            <person name="Conrad R.E."/>
            <person name="Kollar L.M."/>
            <person name="Olsson S."/>
            <person name="Huttunen S."/>
            <person name="Landis J.B."/>
            <person name="Wickett N.J."/>
            <person name="Johnson M.G."/>
            <person name="Rensing S.A."/>
            <person name="Grimwood J."/>
            <person name="Schmutz J."/>
            <person name="Mcdaniel S.F."/>
        </authorList>
    </citation>
    <scope>NUCLEOTIDE SEQUENCE</scope>
    <source>
        <strain evidence="2">R40</strain>
    </source>
</reference>
<keyword evidence="1" id="KW-0732">Signal</keyword>
<dbReference type="Proteomes" id="UP000822688">
    <property type="component" value="Chromosome 7"/>
</dbReference>
<comment type="caution">
    <text evidence="2">The sequence shown here is derived from an EMBL/GenBank/DDBJ whole genome shotgun (WGS) entry which is preliminary data.</text>
</comment>
<gene>
    <name evidence="2" type="ORF">KC19_7G069300</name>
</gene>
<evidence type="ECO:0000313" key="3">
    <source>
        <dbReference type="Proteomes" id="UP000822688"/>
    </source>
</evidence>
<feature type="chain" id="PRO_5035735798" evidence="1">
    <location>
        <begin position="19"/>
        <end position="56"/>
    </location>
</feature>
<protein>
    <submittedName>
        <fullName evidence="2">Uncharacterized protein</fullName>
    </submittedName>
</protein>
<sequence length="56" mass="5897">MMSFTINLFSSMGVCILASNLTTLFTCNTSKCIIQTQPSITVSSSETGLPVTVCSS</sequence>
<accession>A0A8T0H740</accession>
<feature type="signal peptide" evidence="1">
    <location>
        <begin position="1"/>
        <end position="18"/>
    </location>
</feature>
<name>A0A8T0H740_CERPU</name>
<evidence type="ECO:0000313" key="2">
    <source>
        <dbReference type="EMBL" id="KAG0566517.1"/>
    </source>
</evidence>
<organism evidence="2 3">
    <name type="scientific">Ceratodon purpureus</name>
    <name type="common">Fire moss</name>
    <name type="synonym">Dicranum purpureum</name>
    <dbReference type="NCBI Taxonomy" id="3225"/>
    <lineage>
        <taxon>Eukaryota</taxon>
        <taxon>Viridiplantae</taxon>
        <taxon>Streptophyta</taxon>
        <taxon>Embryophyta</taxon>
        <taxon>Bryophyta</taxon>
        <taxon>Bryophytina</taxon>
        <taxon>Bryopsida</taxon>
        <taxon>Dicranidae</taxon>
        <taxon>Pseudoditrichales</taxon>
        <taxon>Ditrichaceae</taxon>
        <taxon>Ceratodon</taxon>
    </lineage>
</organism>